<name>A0A9P6TW22_9FUNG</name>
<evidence type="ECO:0000313" key="2">
    <source>
        <dbReference type="EMBL" id="KAG0248999.1"/>
    </source>
</evidence>
<accession>A0A9P6TW22</accession>
<evidence type="ECO:0000256" key="1">
    <source>
        <dbReference type="SAM" id="MobiDB-lite"/>
    </source>
</evidence>
<gene>
    <name evidence="2" type="ORF">BG011_009676</name>
</gene>
<proteinExistence type="predicted"/>
<dbReference type="Proteomes" id="UP000726737">
    <property type="component" value="Unassembled WGS sequence"/>
</dbReference>
<organism evidence="2 3">
    <name type="scientific">Mortierella polycephala</name>
    <dbReference type="NCBI Taxonomy" id="41804"/>
    <lineage>
        <taxon>Eukaryota</taxon>
        <taxon>Fungi</taxon>
        <taxon>Fungi incertae sedis</taxon>
        <taxon>Mucoromycota</taxon>
        <taxon>Mortierellomycotina</taxon>
        <taxon>Mortierellomycetes</taxon>
        <taxon>Mortierellales</taxon>
        <taxon>Mortierellaceae</taxon>
        <taxon>Mortierella</taxon>
    </lineage>
</organism>
<reference evidence="2" key="1">
    <citation type="journal article" date="2020" name="Fungal Divers.">
        <title>Resolving the Mortierellaceae phylogeny through synthesis of multi-gene phylogenetics and phylogenomics.</title>
        <authorList>
            <person name="Vandepol N."/>
            <person name="Liber J."/>
            <person name="Desiro A."/>
            <person name="Na H."/>
            <person name="Kennedy M."/>
            <person name="Barry K."/>
            <person name="Grigoriev I.V."/>
            <person name="Miller A.N."/>
            <person name="O'Donnell K."/>
            <person name="Stajich J.E."/>
            <person name="Bonito G."/>
        </authorList>
    </citation>
    <scope>NUCLEOTIDE SEQUENCE</scope>
    <source>
        <strain evidence="2">KOD948</strain>
    </source>
</reference>
<protein>
    <submittedName>
        <fullName evidence="2">Uncharacterized protein</fullName>
    </submittedName>
</protein>
<sequence>MILQKLNRPKRSSAEVIPDPESVSTPSQERPIKKVAFRDAMFSSETGSDYIDSNSSSAWSSLNSIDFKYIDCFVEPGTTSSRLNTNSWLIVEETNVSKAVMDGHRDNLKMQSEITNVYDLL</sequence>
<dbReference type="OrthoDB" id="2441065at2759"/>
<dbReference type="AlphaFoldDB" id="A0A9P6TW22"/>
<keyword evidence="3" id="KW-1185">Reference proteome</keyword>
<feature type="region of interest" description="Disordered" evidence="1">
    <location>
        <begin position="1"/>
        <end position="30"/>
    </location>
</feature>
<comment type="caution">
    <text evidence="2">The sequence shown here is derived from an EMBL/GenBank/DDBJ whole genome shotgun (WGS) entry which is preliminary data.</text>
</comment>
<evidence type="ECO:0000313" key="3">
    <source>
        <dbReference type="Proteomes" id="UP000726737"/>
    </source>
</evidence>
<dbReference type="EMBL" id="JAAAJA010000884">
    <property type="protein sequence ID" value="KAG0248999.1"/>
    <property type="molecule type" value="Genomic_DNA"/>
</dbReference>